<feature type="transmembrane region" description="Helical" evidence="6">
    <location>
        <begin position="65"/>
        <end position="81"/>
    </location>
</feature>
<feature type="transmembrane region" description="Helical" evidence="6">
    <location>
        <begin position="186"/>
        <end position="204"/>
    </location>
</feature>
<evidence type="ECO:0000256" key="5">
    <source>
        <dbReference type="ARBA" id="ARBA00023136"/>
    </source>
</evidence>
<keyword evidence="2 6" id="KW-1003">Cell membrane</keyword>
<protein>
    <recommendedName>
        <fullName evidence="6">Na(+)/H(+) antiporter NhaA</fullName>
    </recommendedName>
    <alternativeName>
        <fullName evidence="6">Sodium/proton antiporter NhaA</fullName>
    </alternativeName>
</protein>
<dbReference type="InterPro" id="IPR023171">
    <property type="entry name" value="Na/H_antiporter_dom_sf"/>
</dbReference>
<dbReference type="OrthoDB" id="9808135at2"/>
<evidence type="ECO:0000256" key="4">
    <source>
        <dbReference type="ARBA" id="ARBA00022989"/>
    </source>
</evidence>
<dbReference type="NCBIfam" id="TIGR00773">
    <property type="entry name" value="NhaA"/>
    <property type="match status" value="1"/>
</dbReference>
<evidence type="ECO:0000256" key="2">
    <source>
        <dbReference type="ARBA" id="ARBA00022475"/>
    </source>
</evidence>
<keyword evidence="5 6" id="KW-0472">Membrane</keyword>
<dbReference type="GO" id="GO:0015385">
    <property type="term" value="F:sodium:proton antiporter activity"/>
    <property type="evidence" value="ECO:0007669"/>
    <property type="project" value="UniProtKB-UniRule"/>
</dbReference>
<keyword evidence="6" id="KW-0739">Sodium transport</keyword>
<feature type="transmembrane region" description="Helical" evidence="6">
    <location>
        <begin position="21"/>
        <end position="45"/>
    </location>
</feature>
<keyword evidence="6" id="KW-0050">Antiport</keyword>
<comment type="subcellular location">
    <subcellularLocation>
        <location evidence="1">Cell inner membrane</location>
        <topology evidence="1">Multi-pass membrane protein</topology>
    </subcellularLocation>
    <subcellularLocation>
        <location evidence="6">Cell membrane</location>
        <topology evidence="6">Multi-pass membrane protein</topology>
    </subcellularLocation>
</comment>
<accession>A0A1H8DIY8</accession>
<keyword evidence="6" id="KW-0813">Transport</keyword>
<dbReference type="Gene3D" id="1.20.1530.10">
    <property type="entry name" value="Na+/H+ antiporter like domain"/>
    <property type="match status" value="1"/>
</dbReference>
<feature type="transmembrane region" description="Helical" evidence="6">
    <location>
        <begin position="287"/>
        <end position="307"/>
    </location>
</feature>
<feature type="transmembrane region" description="Helical" evidence="6">
    <location>
        <begin position="360"/>
        <end position="379"/>
    </location>
</feature>
<evidence type="ECO:0000313" key="7">
    <source>
        <dbReference type="EMBL" id="SEN06498.1"/>
    </source>
</evidence>
<keyword evidence="3 6" id="KW-0812">Transmembrane</keyword>
<proteinExistence type="inferred from homology"/>
<dbReference type="Pfam" id="PF06965">
    <property type="entry name" value="Na_H_antiport_1"/>
    <property type="match status" value="1"/>
</dbReference>
<dbReference type="PANTHER" id="PTHR30341:SF0">
    <property type="entry name" value="NA(+)_H(+) ANTIPORTER NHAA"/>
    <property type="match status" value="1"/>
</dbReference>
<dbReference type="GO" id="GO:0005886">
    <property type="term" value="C:plasma membrane"/>
    <property type="evidence" value="ECO:0007669"/>
    <property type="project" value="UniProtKB-SubCell"/>
</dbReference>
<evidence type="ECO:0000256" key="1">
    <source>
        <dbReference type="ARBA" id="ARBA00004429"/>
    </source>
</evidence>
<gene>
    <name evidence="6" type="primary">nhaA</name>
    <name evidence="7" type="ORF">SAMN05192574_102342</name>
</gene>
<name>A0A1H8DIY8_9SPHI</name>
<feature type="transmembrane region" description="Helical" evidence="6">
    <location>
        <begin position="161"/>
        <end position="180"/>
    </location>
</feature>
<dbReference type="STRING" id="551995.SAMN05192574_102342"/>
<sequence>MKRILLKAINPLRILINDSRFTGLMLIACTVLSMCLANSGFATAYKQFWHGDLLTLSSIPLPENFLSWINNFLMAFFFLMAGMEIKRELVSGELSSFKKAVLPFGAALGGMAVPALIFVAFNLHTSYLHGWGIPTATDIAFSVGIASLLGKRIPVGLKILLMALAIIDDLGAIVVIALFYGGHINWLFLGVGALLYAALLAVNYTKMKFGPVQIVLSLGLWYAFFNSGIESSIVGVLVAFATPVAELPKIEKAIHRWVNFLIIPLFALANTAILMPDHIIGALGTTVGLGIIFGLVIGKPIGIFLFSRILVACKVASLPRNVEWKQVFGMGTLAGIGFTMSIFTTMLAFKAEAFQDIAKVAILVSVLLSLIFSMAYFLIISVNMKFEHHGETEQAPSTAEGKLELELG</sequence>
<keyword evidence="6" id="KW-0915">Sodium</keyword>
<feature type="transmembrane region" description="Helical" evidence="6">
    <location>
        <begin position="101"/>
        <end position="121"/>
    </location>
</feature>
<organism evidence="7 8">
    <name type="scientific">Mucilaginibacter gossypiicola</name>
    <dbReference type="NCBI Taxonomy" id="551995"/>
    <lineage>
        <taxon>Bacteria</taxon>
        <taxon>Pseudomonadati</taxon>
        <taxon>Bacteroidota</taxon>
        <taxon>Sphingobacteriia</taxon>
        <taxon>Sphingobacteriales</taxon>
        <taxon>Sphingobacteriaceae</taxon>
        <taxon>Mucilaginibacter</taxon>
    </lineage>
</organism>
<dbReference type="RefSeq" id="WP_091209448.1">
    <property type="nucleotide sequence ID" value="NZ_FOCL01000002.1"/>
</dbReference>
<comment type="catalytic activity">
    <reaction evidence="6">
        <text>Na(+)(in) + 2 H(+)(out) = Na(+)(out) + 2 H(+)(in)</text>
        <dbReference type="Rhea" id="RHEA:29251"/>
        <dbReference type="ChEBI" id="CHEBI:15378"/>
        <dbReference type="ChEBI" id="CHEBI:29101"/>
    </reaction>
</comment>
<dbReference type="EMBL" id="FOCL01000002">
    <property type="protein sequence ID" value="SEN06498.1"/>
    <property type="molecule type" value="Genomic_DNA"/>
</dbReference>
<dbReference type="PANTHER" id="PTHR30341">
    <property type="entry name" value="SODIUM ION/PROTON ANTIPORTER NHAA-RELATED"/>
    <property type="match status" value="1"/>
</dbReference>
<comment type="similarity">
    <text evidence="6">Belongs to the NhaA Na(+)/H(+) (TC 2.A.33) antiporter family.</text>
</comment>
<evidence type="ECO:0000313" key="8">
    <source>
        <dbReference type="Proteomes" id="UP000198942"/>
    </source>
</evidence>
<keyword evidence="8" id="KW-1185">Reference proteome</keyword>
<feature type="transmembrane region" description="Helical" evidence="6">
    <location>
        <begin position="216"/>
        <end position="242"/>
    </location>
</feature>
<dbReference type="AlphaFoldDB" id="A0A1H8DIY8"/>
<dbReference type="HAMAP" id="MF_01844">
    <property type="entry name" value="NhaA"/>
    <property type="match status" value="1"/>
</dbReference>
<feature type="transmembrane region" description="Helical" evidence="6">
    <location>
        <begin position="327"/>
        <end position="348"/>
    </location>
</feature>
<keyword evidence="6" id="KW-0406">Ion transport</keyword>
<comment type="function">
    <text evidence="6">Na(+)/H(+) antiporter that extrudes sodium in exchange for external protons.</text>
</comment>
<dbReference type="GO" id="GO:0006885">
    <property type="term" value="P:regulation of pH"/>
    <property type="evidence" value="ECO:0007669"/>
    <property type="project" value="UniProtKB-UniRule"/>
</dbReference>
<reference evidence="8" key="1">
    <citation type="submission" date="2016-10" db="EMBL/GenBank/DDBJ databases">
        <authorList>
            <person name="Varghese N."/>
            <person name="Submissions S."/>
        </authorList>
    </citation>
    <scope>NUCLEOTIDE SEQUENCE [LARGE SCALE GENOMIC DNA]</scope>
    <source>
        <strain evidence="8">Gh-48</strain>
    </source>
</reference>
<feature type="transmembrane region" description="Helical" evidence="6">
    <location>
        <begin position="254"/>
        <end position="275"/>
    </location>
</feature>
<evidence type="ECO:0000256" key="6">
    <source>
        <dbReference type="HAMAP-Rule" id="MF_01844"/>
    </source>
</evidence>
<evidence type="ECO:0000256" key="3">
    <source>
        <dbReference type="ARBA" id="ARBA00022692"/>
    </source>
</evidence>
<dbReference type="Proteomes" id="UP000198942">
    <property type="component" value="Unassembled WGS sequence"/>
</dbReference>
<dbReference type="InterPro" id="IPR004670">
    <property type="entry name" value="NhaA"/>
</dbReference>
<keyword evidence="4 6" id="KW-1133">Transmembrane helix</keyword>